<dbReference type="GO" id="GO:0098826">
    <property type="term" value="C:endoplasmic reticulum tubular network membrane"/>
    <property type="evidence" value="ECO:0007669"/>
    <property type="project" value="UniProtKB-ARBA"/>
</dbReference>
<evidence type="ECO:0000313" key="7">
    <source>
        <dbReference type="Ensembl" id="ENSCHIP00000017293.1"/>
    </source>
</evidence>
<evidence type="ECO:0000313" key="8">
    <source>
        <dbReference type="Proteomes" id="UP000291000"/>
    </source>
</evidence>
<dbReference type="EMBL" id="LWLT01000009">
    <property type="status" value="NOT_ANNOTATED_CDS"/>
    <property type="molecule type" value="Genomic_DNA"/>
</dbReference>
<dbReference type="SUPFAM" id="SSF48340">
    <property type="entry name" value="Interferon-induced guanylate-binding protein 1 (GBP1), C-terminal domain"/>
    <property type="match status" value="1"/>
</dbReference>
<dbReference type="Proteomes" id="UP000291000">
    <property type="component" value="Chromosome 11"/>
</dbReference>
<dbReference type="PANTHER" id="PTHR10751">
    <property type="entry name" value="GUANYLATE BINDING PROTEIN"/>
    <property type="match status" value="1"/>
</dbReference>
<dbReference type="CDD" id="cd01851">
    <property type="entry name" value="GBP"/>
    <property type="match status" value="1"/>
</dbReference>
<feature type="transmembrane region" description="Helical" evidence="5">
    <location>
        <begin position="467"/>
        <end position="488"/>
    </location>
</feature>
<dbReference type="InterPro" id="IPR027417">
    <property type="entry name" value="P-loop_NTPase"/>
</dbReference>
<evidence type="ECO:0000256" key="3">
    <source>
        <dbReference type="ARBA" id="ARBA00023134"/>
    </source>
</evidence>
<dbReference type="Pfam" id="PF02841">
    <property type="entry name" value="GBP_C"/>
    <property type="match status" value="1"/>
</dbReference>
<keyword evidence="1" id="KW-0547">Nucleotide-binding</keyword>
<dbReference type="Gene3D" id="3.40.50.300">
    <property type="entry name" value="P-loop containing nucleotide triphosphate hydrolases"/>
    <property type="match status" value="1"/>
</dbReference>
<dbReference type="Pfam" id="PF02263">
    <property type="entry name" value="GBP"/>
    <property type="match status" value="1"/>
</dbReference>
<keyword evidence="5" id="KW-0812">Transmembrane</keyword>
<evidence type="ECO:0000256" key="2">
    <source>
        <dbReference type="ARBA" id="ARBA00022801"/>
    </source>
</evidence>
<feature type="domain" description="GB1/RHD3-type G" evidence="6">
    <location>
        <begin position="68"/>
        <end position="303"/>
    </location>
</feature>
<dbReference type="InterPro" id="IPR030386">
    <property type="entry name" value="G_GB1_RHD3_dom"/>
</dbReference>
<sequence>MFLNKGITCFLSFLTLGENYEDDDLVNSDEVMKKPCPVQIVLAHEDDHNFELDEEALEQILLQEHIRDLNIVVVSVAGAFRKGKSFLLDFMLRYMYNKDSQSWIGGNNEPLTGFTWRGGCERETTGIQVWNEVFVIERPNGTKVAVLLMDTQGAFDSQSTIKDCATVFALSTMTSSVQVRHRDALLFTEYGRLAMEEIYQKPFQTLMFLIRDWSYPYEHSYGLEGGKQFLEKRLQVKQNQHEELQNVRKHIHNCFSNLGCFLLPHPGLKVATNPSFDGRLKDIDEEFKRELRNLVPLLLAPENLVEKEISGSKVTCRDLVEYFKAYIKIYQGEELPHPKSMLQATAEANNLAAVAGAREIYCKSMEQVCGGDKPYIAPSDLERKHLDLKEVAIKQFRSVKKMGGDEFCRRYQDQLEAEIEETYANFIKHNDGKNIFYAARTPATLFAVMFAMYIISGLTGFVGLNSIAVLCNLVMGLALTSLCTWAYVKYSGEFREIGTVIDQIAETLWEQVLKPLGDNLMEENIRQSVTNSIKAGLTDQVSHHARLKTD</sequence>
<dbReference type="GO" id="GO:1990809">
    <property type="term" value="P:endoplasmic reticulum tubular network membrane organization"/>
    <property type="evidence" value="ECO:0007669"/>
    <property type="project" value="UniProtKB-ARBA"/>
</dbReference>
<keyword evidence="8" id="KW-1185">Reference proteome</keyword>
<evidence type="ECO:0000256" key="4">
    <source>
        <dbReference type="PROSITE-ProRule" id="PRU01052"/>
    </source>
</evidence>
<feature type="transmembrane region" description="Helical" evidence="5">
    <location>
        <begin position="435"/>
        <end position="455"/>
    </location>
</feature>
<dbReference type="InterPro" id="IPR036543">
    <property type="entry name" value="Guanylate-bd_C_sf"/>
</dbReference>
<organism evidence="7 8">
    <name type="scientific">Capra hircus</name>
    <name type="common">Goat</name>
    <dbReference type="NCBI Taxonomy" id="9925"/>
    <lineage>
        <taxon>Eukaryota</taxon>
        <taxon>Metazoa</taxon>
        <taxon>Chordata</taxon>
        <taxon>Craniata</taxon>
        <taxon>Vertebrata</taxon>
        <taxon>Euteleostomi</taxon>
        <taxon>Mammalia</taxon>
        <taxon>Eutheria</taxon>
        <taxon>Laurasiatheria</taxon>
        <taxon>Artiodactyla</taxon>
        <taxon>Ruminantia</taxon>
        <taxon>Pecora</taxon>
        <taxon>Bovidae</taxon>
        <taxon>Caprinae</taxon>
        <taxon>Capra</taxon>
    </lineage>
</organism>
<comment type="similarity">
    <text evidence="4">Belongs to the TRAFAC class dynamin-like GTPase superfamily. GB1/RHD3 GTPase family.</text>
</comment>
<evidence type="ECO:0000256" key="1">
    <source>
        <dbReference type="ARBA" id="ARBA00022741"/>
    </source>
</evidence>
<dbReference type="GeneTree" id="ENSGT00940000155710"/>
<reference evidence="7" key="3">
    <citation type="submission" date="2025-09" db="UniProtKB">
        <authorList>
            <consortium name="Ensembl"/>
        </authorList>
    </citation>
    <scope>IDENTIFICATION</scope>
</reference>
<dbReference type="GO" id="GO:0003924">
    <property type="term" value="F:GTPase activity"/>
    <property type="evidence" value="ECO:0007669"/>
    <property type="project" value="InterPro"/>
</dbReference>
<keyword evidence="5" id="KW-0472">Membrane</keyword>
<dbReference type="InterPro" id="IPR003191">
    <property type="entry name" value="Guanylate-bd/ATL_C"/>
</dbReference>
<reference evidence="7 8" key="1">
    <citation type="submission" date="2016-04" db="EMBL/GenBank/DDBJ databases">
        <title>Polished mammalian reference genomes with single-molecule sequencing and chromosome conformation capture applied to the Capra hircus genome.</title>
        <authorList>
            <person name="Bickhart D.M."/>
            <person name="Koren S."/>
            <person name="Rosen B."/>
            <person name="Hastie A."/>
            <person name="Liachko I."/>
            <person name="Sullivan S.T."/>
            <person name="Burton J."/>
            <person name="Sayre B.L."/>
            <person name="Huson H.J."/>
            <person name="Lee J."/>
            <person name="Lam E."/>
            <person name="Kelley C.M."/>
            <person name="Hutchison J.L."/>
            <person name="Zhou Y."/>
            <person name="Sun J."/>
            <person name="Crisa A."/>
            <person name="Schwartz J.C."/>
            <person name="Hammond J.A."/>
            <person name="Schroeder S.G."/>
            <person name="Liu G.E."/>
            <person name="Dunham M."/>
            <person name="Shendure J."/>
            <person name="Sonstegard T.S."/>
            <person name="Phillippy A.M."/>
            <person name="Van Tassell C.P."/>
            <person name="Smith T.P."/>
        </authorList>
    </citation>
    <scope>NUCLEOTIDE SEQUENCE [LARGE SCALE GENOMIC DNA]</scope>
</reference>
<proteinExistence type="inferred from homology"/>
<keyword evidence="2" id="KW-0378">Hydrolase</keyword>
<keyword evidence="3" id="KW-0342">GTP-binding</keyword>
<dbReference type="GO" id="GO:0005525">
    <property type="term" value="F:GTP binding"/>
    <property type="evidence" value="ECO:0007669"/>
    <property type="project" value="UniProtKB-KW"/>
</dbReference>
<dbReference type="PROSITE" id="PS51715">
    <property type="entry name" value="G_GB1_RHD3"/>
    <property type="match status" value="1"/>
</dbReference>
<evidence type="ECO:0000256" key="5">
    <source>
        <dbReference type="SAM" id="Phobius"/>
    </source>
</evidence>
<dbReference type="Gene3D" id="1.20.58.420">
    <property type="entry name" value="AHSP"/>
    <property type="match status" value="1"/>
</dbReference>
<protein>
    <submittedName>
        <fullName evidence="7">Atlastin GTPase 2</fullName>
    </submittedName>
</protein>
<keyword evidence="5" id="KW-1133">Transmembrane helix</keyword>
<reference evidence="7" key="2">
    <citation type="submission" date="2025-08" db="UniProtKB">
        <authorList>
            <consortium name="Ensembl"/>
        </authorList>
    </citation>
    <scope>IDENTIFICATION</scope>
</reference>
<accession>A0A452EZC0</accession>
<dbReference type="Bgee" id="ENSCHIG00000017189">
    <property type="expression patterns" value="Expressed in cerebellum and 16 other cell types or tissues"/>
</dbReference>
<name>A0A452EZC0_CAPHI</name>
<dbReference type="InterPro" id="IPR015894">
    <property type="entry name" value="Guanylate-bd_N"/>
</dbReference>
<dbReference type="Ensembl" id="ENSCHIT00000025101.1">
    <property type="protein sequence ID" value="ENSCHIP00000017293.1"/>
    <property type="gene ID" value="ENSCHIG00000017189.1"/>
</dbReference>
<dbReference type="SUPFAM" id="SSF52540">
    <property type="entry name" value="P-loop containing nucleoside triphosphate hydrolases"/>
    <property type="match status" value="1"/>
</dbReference>
<evidence type="ECO:0000259" key="6">
    <source>
        <dbReference type="PROSITE" id="PS51715"/>
    </source>
</evidence>
<dbReference type="AlphaFoldDB" id="A0A452EZC0"/>
<gene>
    <name evidence="7" type="primary">ATL2</name>
</gene>